<proteinExistence type="evidence at transcript level"/>
<protein>
    <submittedName>
        <fullName evidence="2">Uncharacterized protein</fullName>
    </submittedName>
</protein>
<dbReference type="EMBL" id="MG451817">
    <property type="protein sequence ID" value="AUZ41869.1"/>
    <property type="molecule type" value="mRNA"/>
</dbReference>
<feature type="transmembrane region" description="Helical" evidence="1">
    <location>
        <begin position="7"/>
        <end position="28"/>
    </location>
</feature>
<evidence type="ECO:0000256" key="1">
    <source>
        <dbReference type="SAM" id="Phobius"/>
    </source>
</evidence>
<reference evidence="2" key="1">
    <citation type="submission" date="2017-11" db="EMBL/GenBank/DDBJ databases">
        <title>Cloning and expression analysis of the genes related to cold stress in Musa spp. cv. Tianbaojiao (AAA group).</title>
        <authorList>
            <person name="Liu W."/>
            <person name="Lai Z."/>
        </authorList>
    </citation>
    <scope>NUCLEOTIDE SEQUENCE</scope>
    <source>
        <tissue evidence="2">Leaf</tissue>
    </source>
</reference>
<dbReference type="AlphaFoldDB" id="A0A2L0RIV5"/>
<keyword evidence="1" id="KW-0812">Transmembrane</keyword>
<name>A0A2L0RIV5_MUSAC</name>
<evidence type="ECO:0000313" key="2">
    <source>
        <dbReference type="EMBL" id="AUZ41869.1"/>
    </source>
</evidence>
<sequence>MNPSCCFCFFTCCIYFLSCIYLCVGLLFNYESVATIKLEILAIFWSQISSFFLCSN</sequence>
<organism evidence="2">
    <name type="scientific">Musa acuminata AAA Group</name>
    <name type="common">dessert banana</name>
    <dbReference type="NCBI Taxonomy" id="214697"/>
    <lineage>
        <taxon>Eukaryota</taxon>
        <taxon>Viridiplantae</taxon>
        <taxon>Streptophyta</taxon>
        <taxon>Embryophyta</taxon>
        <taxon>Tracheophyta</taxon>
        <taxon>Spermatophyta</taxon>
        <taxon>Magnoliopsida</taxon>
        <taxon>Liliopsida</taxon>
        <taxon>Zingiberales</taxon>
        <taxon>Musaceae</taxon>
        <taxon>Musa</taxon>
    </lineage>
</organism>
<keyword evidence="1" id="KW-1133">Transmembrane helix</keyword>
<accession>A0A2L0RIV5</accession>
<keyword evidence="1" id="KW-0472">Membrane</keyword>